<proteinExistence type="predicted"/>
<accession>A0A7R9PBH8</accession>
<gene>
    <name evidence="1" type="ORF">TCMB3V08_LOCUS9586</name>
</gene>
<name>A0A7R9PBH8_TIMCA</name>
<sequence length="212" mass="23362">MKTIEKIKENIGDSYFWASDDETTDRCGRYIANIVVGKLDSRGTSSPHLIASRVLEVDNSSTIARVIQTFDEEYAVSIREAKVATSSSTVVSDLAYVNSYFGNLPGVIVSLEAMDLPLIESVKHTIQEGVKQTPGPVASSVATKLEQVLQRNPGWRTMVAVSDILGGQSTPLQEIILLLEYINLQEEQCGVHRLKLWKARHTKDPRAISSTT</sequence>
<reference evidence="1" key="1">
    <citation type="submission" date="2020-11" db="EMBL/GenBank/DDBJ databases">
        <authorList>
            <person name="Tran Van P."/>
        </authorList>
    </citation>
    <scope>NUCLEOTIDE SEQUENCE</scope>
</reference>
<protein>
    <submittedName>
        <fullName evidence="1">(California timema) hypothetical protein</fullName>
    </submittedName>
</protein>
<organism evidence="1">
    <name type="scientific">Timema californicum</name>
    <name type="common">California timema</name>
    <name type="synonym">Walking stick</name>
    <dbReference type="NCBI Taxonomy" id="61474"/>
    <lineage>
        <taxon>Eukaryota</taxon>
        <taxon>Metazoa</taxon>
        <taxon>Ecdysozoa</taxon>
        <taxon>Arthropoda</taxon>
        <taxon>Hexapoda</taxon>
        <taxon>Insecta</taxon>
        <taxon>Pterygota</taxon>
        <taxon>Neoptera</taxon>
        <taxon>Polyneoptera</taxon>
        <taxon>Phasmatodea</taxon>
        <taxon>Timematodea</taxon>
        <taxon>Timematoidea</taxon>
        <taxon>Timematidae</taxon>
        <taxon>Timema</taxon>
    </lineage>
</organism>
<dbReference type="EMBL" id="OE184999">
    <property type="protein sequence ID" value="CAD7577030.1"/>
    <property type="molecule type" value="Genomic_DNA"/>
</dbReference>
<evidence type="ECO:0000313" key="1">
    <source>
        <dbReference type="EMBL" id="CAD7577030.1"/>
    </source>
</evidence>
<dbReference type="AlphaFoldDB" id="A0A7R9PBH8"/>